<dbReference type="SUPFAM" id="SSF48403">
    <property type="entry name" value="Ankyrin repeat"/>
    <property type="match status" value="1"/>
</dbReference>
<dbReference type="GO" id="GO:0005886">
    <property type="term" value="C:plasma membrane"/>
    <property type="evidence" value="ECO:0007669"/>
    <property type="project" value="TreeGrafter"/>
</dbReference>
<evidence type="ECO:0000313" key="4">
    <source>
        <dbReference type="Proteomes" id="UP001280121"/>
    </source>
</evidence>
<dbReference type="InterPro" id="IPR036770">
    <property type="entry name" value="Ankyrin_rpt-contain_sf"/>
</dbReference>
<keyword evidence="4" id="KW-1185">Reference proteome</keyword>
<gene>
    <name evidence="3" type="ORF">Ddye_027289</name>
</gene>
<dbReference type="PANTHER" id="PTHR24186">
    <property type="entry name" value="PROTEIN PHOSPHATASE 1 REGULATORY SUBUNIT"/>
    <property type="match status" value="1"/>
</dbReference>
<dbReference type="EMBL" id="JANJYI010000008">
    <property type="protein sequence ID" value="KAK2639494.1"/>
    <property type="molecule type" value="Genomic_DNA"/>
</dbReference>
<organism evidence="3 4">
    <name type="scientific">Dipteronia dyeriana</name>
    <dbReference type="NCBI Taxonomy" id="168575"/>
    <lineage>
        <taxon>Eukaryota</taxon>
        <taxon>Viridiplantae</taxon>
        <taxon>Streptophyta</taxon>
        <taxon>Embryophyta</taxon>
        <taxon>Tracheophyta</taxon>
        <taxon>Spermatophyta</taxon>
        <taxon>Magnoliopsida</taxon>
        <taxon>eudicotyledons</taxon>
        <taxon>Gunneridae</taxon>
        <taxon>Pentapetalae</taxon>
        <taxon>rosids</taxon>
        <taxon>malvids</taxon>
        <taxon>Sapindales</taxon>
        <taxon>Sapindaceae</taxon>
        <taxon>Hippocastanoideae</taxon>
        <taxon>Acereae</taxon>
        <taxon>Dipteronia</taxon>
    </lineage>
</organism>
<reference evidence="3" key="1">
    <citation type="journal article" date="2023" name="Plant J.">
        <title>Genome sequences and population genomics provide insights into the demographic history, inbreeding, and mutation load of two 'living fossil' tree species of Dipteronia.</title>
        <authorList>
            <person name="Feng Y."/>
            <person name="Comes H.P."/>
            <person name="Chen J."/>
            <person name="Zhu S."/>
            <person name="Lu R."/>
            <person name="Zhang X."/>
            <person name="Li P."/>
            <person name="Qiu J."/>
            <person name="Olsen K.M."/>
            <person name="Qiu Y."/>
        </authorList>
    </citation>
    <scope>NUCLEOTIDE SEQUENCE</scope>
    <source>
        <strain evidence="3">KIB01</strain>
    </source>
</reference>
<keyword evidence="1" id="KW-0677">Repeat</keyword>
<dbReference type="AlphaFoldDB" id="A0AAD9WQ18"/>
<dbReference type="Pfam" id="PF12796">
    <property type="entry name" value="Ank_2"/>
    <property type="match status" value="1"/>
</dbReference>
<name>A0AAD9WQ18_9ROSI</name>
<evidence type="ECO:0000256" key="2">
    <source>
        <dbReference type="ARBA" id="ARBA00023043"/>
    </source>
</evidence>
<sequence length="167" mass="19050">MNGFFSIVLSQDSEKIKRELIDELDEHGRNLIHYTTVLSNVAIASQLIEAYQASSSSPGYTEWTTKSIIIFLEREDLINSPDKDKNTSLHLTAMNFHKKASMILVNGYPDFIVALDRRQCSILHLAALNGYLDIFKAIIMFPEMEDLINSPDDDKNTPFAFYCHEFP</sequence>
<evidence type="ECO:0000256" key="1">
    <source>
        <dbReference type="ARBA" id="ARBA00022737"/>
    </source>
</evidence>
<dbReference type="Proteomes" id="UP001280121">
    <property type="component" value="Unassembled WGS sequence"/>
</dbReference>
<keyword evidence="2" id="KW-0040">ANK repeat</keyword>
<dbReference type="PANTHER" id="PTHR24186:SF46">
    <property type="entry name" value="PROTEIN ACCELERATED CELL DEATH 6-LIKE"/>
    <property type="match status" value="1"/>
</dbReference>
<evidence type="ECO:0000313" key="3">
    <source>
        <dbReference type="EMBL" id="KAK2639494.1"/>
    </source>
</evidence>
<accession>A0AAD9WQ18</accession>
<protein>
    <recommendedName>
        <fullName evidence="5">Ankyrin repeat protein</fullName>
    </recommendedName>
</protein>
<evidence type="ECO:0008006" key="5">
    <source>
        <dbReference type="Google" id="ProtNLM"/>
    </source>
</evidence>
<comment type="caution">
    <text evidence="3">The sequence shown here is derived from an EMBL/GenBank/DDBJ whole genome shotgun (WGS) entry which is preliminary data.</text>
</comment>
<dbReference type="InterPro" id="IPR002110">
    <property type="entry name" value="Ankyrin_rpt"/>
</dbReference>
<dbReference type="Gene3D" id="1.25.40.20">
    <property type="entry name" value="Ankyrin repeat-containing domain"/>
    <property type="match status" value="1"/>
</dbReference>
<proteinExistence type="predicted"/>